<accession>A0A5C6BEI6</accession>
<evidence type="ECO:0000256" key="1">
    <source>
        <dbReference type="SAM" id="MobiDB-lite"/>
    </source>
</evidence>
<dbReference type="Proteomes" id="UP000320735">
    <property type="component" value="Unassembled WGS sequence"/>
</dbReference>
<evidence type="ECO:0000313" key="3">
    <source>
        <dbReference type="Proteomes" id="UP000320735"/>
    </source>
</evidence>
<dbReference type="OrthoDB" id="286132at2"/>
<feature type="compositionally biased region" description="Basic and acidic residues" evidence="1">
    <location>
        <begin position="1"/>
        <end position="17"/>
    </location>
</feature>
<sequence length="81" mass="9130">MHDPTETIRREQVKEINSDPNGREVLGAKHGEVWDTSGLQQKFVVLGFMAPYVIVARKSDGQKGSLMFQGSPRFYFGWSAD</sequence>
<proteinExistence type="predicted"/>
<organism evidence="2 3">
    <name type="scientific">Symmachiella macrocystis</name>
    <dbReference type="NCBI Taxonomy" id="2527985"/>
    <lineage>
        <taxon>Bacteria</taxon>
        <taxon>Pseudomonadati</taxon>
        <taxon>Planctomycetota</taxon>
        <taxon>Planctomycetia</taxon>
        <taxon>Planctomycetales</taxon>
        <taxon>Planctomycetaceae</taxon>
        <taxon>Symmachiella</taxon>
    </lineage>
</organism>
<keyword evidence="3" id="KW-1185">Reference proteome</keyword>
<gene>
    <name evidence="2" type="ORF">CA54_41130</name>
</gene>
<name>A0A5C6BEI6_9PLAN</name>
<comment type="caution">
    <text evidence="2">The sequence shown here is derived from an EMBL/GenBank/DDBJ whole genome shotgun (WGS) entry which is preliminary data.</text>
</comment>
<reference evidence="2 3" key="1">
    <citation type="submission" date="2019-02" db="EMBL/GenBank/DDBJ databases">
        <title>Deep-cultivation of Planctomycetes and their phenomic and genomic characterization uncovers novel biology.</title>
        <authorList>
            <person name="Wiegand S."/>
            <person name="Jogler M."/>
            <person name="Boedeker C."/>
            <person name="Pinto D."/>
            <person name="Vollmers J."/>
            <person name="Rivas-Marin E."/>
            <person name="Kohn T."/>
            <person name="Peeters S.H."/>
            <person name="Heuer A."/>
            <person name="Rast P."/>
            <person name="Oberbeckmann S."/>
            <person name="Bunk B."/>
            <person name="Jeske O."/>
            <person name="Meyerdierks A."/>
            <person name="Storesund J.E."/>
            <person name="Kallscheuer N."/>
            <person name="Luecker S."/>
            <person name="Lage O.M."/>
            <person name="Pohl T."/>
            <person name="Merkel B.J."/>
            <person name="Hornburger P."/>
            <person name="Mueller R.-W."/>
            <person name="Bruemmer F."/>
            <person name="Labrenz M."/>
            <person name="Spormann A.M."/>
            <person name="Op Den Camp H."/>
            <person name="Overmann J."/>
            <person name="Amann R."/>
            <person name="Jetten M.S.M."/>
            <person name="Mascher T."/>
            <person name="Medema M.H."/>
            <person name="Devos D.P."/>
            <person name="Kaster A.-K."/>
            <person name="Ovreas L."/>
            <person name="Rohde M."/>
            <person name="Galperin M.Y."/>
            <person name="Jogler C."/>
        </authorList>
    </citation>
    <scope>NUCLEOTIDE SEQUENCE [LARGE SCALE GENOMIC DNA]</scope>
    <source>
        <strain evidence="2 3">CA54</strain>
    </source>
</reference>
<feature type="region of interest" description="Disordered" evidence="1">
    <location>
        <begin position="1"/>
        <end position="24"/>
    </location>
</feature>
<dbReference type="EMBL" id="SJPP01000002">
    <property type="protein sequence ID" value="TWU08874.1"/>
    <property type="molecule type" value="Genomic_DNA"/>
</dbReference>
<protein>
    <submittedName>
        <fullName evidence="2">Uncharacterized protein</fullName>
    </submittedName>
</protein>
<dbReference type="RefSeq" id="WP_146372655.1">
    <property type="nucleotide sequence ID" value="NZ_SJPP01000002.1"/>
</dbReference>
<evidence type="ECO:0000313" key="2">
    <source>
        <dbReference type="EMBL" id="TWU08874.1"/>
    </source>
</evidence>
<dbReference type="AlphaFoldDB" id="A0A5C6BEI6"/>